<evidence type="ECO:0000313" key="3">
    <source>
        <dbReference type="Proteomes" id="UP000239590"/>
    </source>
</evidence>
<feature type="transmembrane region" description="Helical" evidence="1">
    <location>
        <begin position="36"/>
        <end position="59"/>
    </location>
</feature>
<feature type="transmembrane region" description="Helical" evidence="1">
    <location>
        <begin position="346"/>
        <end position="364"/>
    </location>
</feature>
<name>A0A2S7ISQ3_9BACT</name>
<dbReference type="EMBL" id="PTRA01000001">
    <property type="protein sequence ID" value="PQA60751.1"/>
    <property type="molecule type" value="Genomic_DNA"/>
</dbReference>
<sequence>MSSLFTFNQFPFLFFLIGYGMAAVLGLVSFKPKPSYPLFLGLALLLLAYMRLPVIFYNRELNVDEGQMLTQAMTLMKDPVYWRSVDGTTGGPLGSYFLLIPALLTGNFSYMTGHLGAVLLLGMTFVFLSLALKNWFGTRVSQLISYPVLLFYAFTQLGDFVHYSSELVPVTLLSSIVYLFSTPGFLARGTYRTSILLGVLFLAMPFGKIQSLPLLAACLGYYLYSVYIRNDFRPFVACVVSGLSALLVLVLVLWINGVLDDFLFYYIHANFNYGEGGSWGQNLLNLPAQFSVALDYTLILLSLILSAVLAVFRWGTLKKDVFFFSLALLIMGILAVSRTGTGYTHYLFFLVIPFILLSASLLGAVSSLSWVSSLTLTGASLACLVGLMLVHYKKDHTLNYYVSTPTYNRTFPISPVGAAIDQYKQAGDYLVVWGWNCQYYIETQLPQGVAENHTIRSSFEHPLRETYRKRFMENMQRNRPAVVVDAVGKNSYWMQDPATQSYESFPELKAYLERQYVWVGTVDGVRIFVRADRSPKRLG</sequence>
<feature type="transmembrane region" description="Helical" evidence="1">
    <location>
        <begin position="199"/>
        <end position="222"/>
    </location>
</feature>
<feature type="transmembrane region" description="Helical" evidence="1">
    <location>
        <begin position="321"/>
        <end position="339"/>
    </location>
</feature>
<organism evidence="2 3">
    <name type="scientific">Siphonobacter curvatus</name>
    <dbReference type="NCBI Taxonomy" id="2094562"/>
    <lineage>
        <taxon>Bacteria</taxon>
        <taxon>Pseudomonadati</taxon>
        <taxon>Bacteroidota</taxon>
        <taxon>Cytophagia</taxon>
        <taxon>Cytophagales</taxon>
        <taxon>Cytophagaceae</taxon>
        <taxon>Siphonobacter</taxon>
    </lineage>
</organism>
<feature type="transmembrane region" description="Helical" evidence="1">
    <location>
        <begin position="370"/>
        <end position="390"/>
    </location>
</feature>
<protein>
    <recommendedName>
        <fullName evidence="4">Glycosyltransferase RgtA/B/C/D-like domain-containing protein</fullName>
    </recommendedName>
</protein>
<feature type="transmembrane region" description="Helical" evidence="1">
    <location>
        <begin position="12"/>
        <end position="30"/>
    </location>
</feature>
<feature type="transmembrane region" description="Helical" evidence="1">
    <location>
        <begin position="110"/>
        <end position="131"/>
    </location>
</feature>
<keyword evidence="1" id="KW-1133">Transmembrane helix</keyword>
<feature type="transmembrane region" description="Helical" evidence="1">
    <location>
        <begin position="293"/>
        <end position="315"/>
    </location>
</feature>
<keyword evidence="3" id="KW-1185">Reference proteome</keyword>
<proteinExistence type="predicted"/>
<dbReference type="AlphaFoldDB" id="A0A2S7ISQ3"/>
<feature type="transmembrane region" description="Helical" evidence="1">
    <location>
        <begin position="167"/>
        <end position="187"/>
    </location>
</feature>
<keyword evidence="1" id="KW-0472">Membrane</keyword>
<accession>A0A2S7ISQ3</accession>
<gene>
    <name evidence="2" type="ORF">C5O19_14390</name>
</gene>
<evidence type="ECO:0000256" key="1">
    <source>
        <dbReference type="SAM" id="Phobius"/>
    </source>
</evidence>
<keyword evidence="1" id="KW-0812">Transmembrane</keyword>
<comment type="caution">
    <text evidence="2">The sequence shown here is derived from an EMBL/GenBank/DDBJ whole genome shotgun (WGS) entry which is preliminary data.</text>
</comment>
<dbReference type="OrthoDB" id="9255519at2"/>
<dbReference type="Proteomes" id="UP000239590">
    <property type="component" value="Unassembled WGS sequence"/>
</dbReference>
<reference evidence="3" key="1">
    <citation type="submission" date="2018-02" db="EMBL/GenBank/DDBJ databases">
        <title>Genome sequencing of Solimonas sp. HR-BB.</title>
        <authorList>
            <person name="Lee Y."/>
            <person name="Jeon C.O."/>
        </authorList>
    </citation>
    <scope>NUCLEOTIDE SEQUENCE [LARGE SCALE GENOMIC DNA]</scope>
    <source>
        <strain evidence="3">HR-U</strain>
    </source>
</reference>
<dbReference type="RefSeq" id="WP_104713367.1">
    <property type="nucleotide sequence ID" value="NZ_PTRA01000001.1"/>
</dbReference>
<evidence type="ECO:0000313" key="2">
    <source>
        <dbReference type="EMBL" id="PQA60751.1"/>
    </source>
</evidence>
<feature type="transmembrane region" description="Helical" evidence="1">
    <location>
        <begin position="234"/>
        <end position="255"/>
    </location>
</feature>
<evidence type="ECO:0008006" key="4">
    <source>
        <dbReference type="Google" id="ProtNLM"/>
    </source>
</evidence>